<sequence length="162" mass="18401">MKGDKTVLETLNAVLTNELTAVNQYFLHARMLKNWGFLRLADTVYHESIEEMQHADKVIERILLLDGLPNLQDLHTLSIGETVPECMKGDLALEYGARDTLVKAVTLCEEKQDYVSRALLREILDDTEEHIDWLETQHHLMDQVGVAGYLQEQMYGDGDGGD</sequence>
<dbReference type="RefSeq" id="WP_150061327.1">
    <property type="nucleotide sequence ID" value="NZ_JACHII010000005.1"/>
</dbReference>
<dbReference type="GO" id="GO:0020037">
    <property type="term" value="F:heme binding"/>
    <property type="evidence" value="ECO:0007669"/>
    <property type="project" value="TreeGrafter"/>
</dbReference>
<dbReference type="GO" id="GO:0140315">
    <property type="term" value="F:iron ion sequestering activity"/>
    <property type="evidence" value="ECO:0007669"/>
    <property type="project" value="UniProtKB-ARBA"/>
</dbReference>
<feature type="binding site" description="axial binding residue" evidence="8">
    <location>
        <position position="52"/>
    </location>
    <ligand>
        <name>heme b</name>
        <dbReference type="ChEBI" id="CHEBI:60344"/>
        <note>ligand shared between dimeric partners</note>
    </ligand>
    <ligandPart>
        <name>Fe</name>
        <dbReference type="ChEBI" id="CHEBI:18248"/>
    </ligandPart>
</feature>
<evidence type="ECO:0000256" key="3">
    <source>
        <dbReference type="ARBA" id="ARBA00022434"/>
    </source>
</evidence>
<feature type="binding site" evidence="8">
    <location>
        <position position="54"/>
    </location>
    <ligand>
        <name>Fe cation</name>
        <dbReference type="ChEBI" id="CHEBI:24875"/>
        <label>1</label>
    </ligand>
</feature>
<dbReference type="PANTHER" id="PTHR30295:SF0">
    <property type="entry name" value="BACTERIOFERRITIN"/>
    <property type="match status" value="1"/>
</dbReference>
<evidence type="ECO:0000313" key="11">
    <source>
        <dbReference type="EMBL" id="KAA5606726.1"/>
    </source>
</evidence>
<evidence type="ECO:0000313" key="12">
    <source>
        <dbReference type="Proteomes" id="UP000324065"/>
    </source>
</evidence>
<gene>
    <name evidence="11" type="primary">bfr</name>
    <name evidence="11" type="ORF">F1188_05185</name>
</gene>
<dbReference type="PRINTS" id="PR00601">
    <property type="entry name" value="BACFERRITIN"/>
</dbReference>
<dbReference type="SUPFAM" id="SSF47240">
    <property type="entry name" value="Ferritin-like"/>
    <property type="match status" value="1"/>
</dbReference>
<evidence type="ECO:0000256" key="1">
    <source>
        <dbReference type="ARBA" id="ARBA00001970"/>
    </source>
</evidence>
<feature type="binding site" evidence="8">
    <location>
        <position position="51"/>
    </location>
    <ligand>
        <name>Fe cation</name>
        <dbReference type="ChEBI" id="CHEBI:24875"/>
        <label>2</label>
    </ligand>
</feature>
<dbReference type="NCBIfam" id="TIGR00754">
    <property type="entry name" value="bfr"/>
    <property type="match status" value="1"/>
</dbReference>
<dbReference type="InterPro" id="IPR012347">
    <property type="entry name" value="Ferritin-like"/>
</dbReference>
<feature type="binding site" evidence="8">
    <location>
        <position position="128"/>
    </location>
    <ligand>
        <name>Fe cation</name>
        <dbReference type="ChEBI" id="CHEBI:24875"/>
        <label>2</label>
    </ligand>
</feature>
<dbReference type="CDD" id="cd00907">
    <property type="entry name" value="Bacterioferritin"/>
    <property type="match status" value="1"/>
</dbReference>
<dbReference type="InterPro" id="IPR008331">
    <property type="entry name" value="Ferritin_DPS_dom"/>
</dbReference>
<keyword evidence="12" id="KW-1185">Reference proteome</keyword>
<accession>A0A5M6IEL9</accession>
<feature type="binding site" evidence="8">
    <location>
        <position position="46"/>
    </location>
    <ligand>
        <name>Fe cation</name>
        <dbReference type="ChEBI" id="CHEBI:24875"/>
        <label>3</label>
    </ligand>
</feature>
<protein>
    <recommendedName>
        <fullName evidence="7 9">Bacterioferritin</fullName>
    </recommendedName>
</protein>
<keyword evidence="6 7" id="KW-0408">Iron</keyword>
<evidence type="ECO:0000256" key="6">
    <source>
        <dbReference type="ARBA" id="ARBA00023004"/>
    </source>
</evidence>
<dbReference type="PANTHER" id="PTHR30295">
    <property type="entry name" value="BACTERIOFERRITIN"/>
    <property type="match status" value="1"/>
</dbReference>
<comment type="caution">
    <text evidence="11">The sequence shown here is derived from an EMBL/GenBank/DDBJ whole genome shotgun (WGS) entry which is preliminary data.</text>
</comment>
<evidence type="ECO:0000256" key="9">
    <source>
        <dbReference type="RuleBase" id="RU000623"/>
    </source>
</evidence>
<dbReference type="GO" id="GO:0008199">
    <property type="term" value="F:ferric iron binding"/>
    <property type="evidence" value="ECO:0007669"/>
    <property type="project" value="InterPro"/>
</dbReference>
<comment type="similarity">
    <text evidence="2 7 9">Belongs to the bacterioferritin family.</text>
</comment>
<feature type="binding site" evidence="8">
    <location>
        <position position="130"/>
    </location>
    <ligand>
        <name>Fe cation</name>
        <dbReference type="ChEBI" id="CHEBI:24875"/>
        <label>2</label>
    </ligand>
</feature>
<name>A0A5M6IEL9_9PROT</name>
<evidence type="ECO:0000256" key="8">
    <source>
        <dbReference type="PIRSR" id="PIRSR002560-1"/>
    </source>
</evidence>
<dbReference type="AlphaFoldDB" id="A0A5M6IEL9"/>
<reference evidence="11 12" key="1">
    <citation type="submission" date="2019-09" db="EMBL/GenBank/DDBJ databases">
        <title>Genome sequence of Roseospira marina, one of the more divergent members of the non-sulfur purple photosynthetic bacterial family, the Rhodospirillaceae.</title>
        <authorList>
            <person name="Meyer T."/>
            <person name="Kyndt J."/>
        </authorList>
    </citation>
    <scope>NUCLEOTIDE SEQUENCE [LARGE SCALE GENOMIC DNA]</scope>
    <source>
        <strain evidence="11 12">DSM 15113</strain>
    </source>
</reference>
<dbReference type="EMBL" id="VWPJ01000003">
    <property type="protein sequence ID" value="KAA5606726.1"/>
    <property type="molecule type" value="Genomic_DNA"/>
</dbReference>
<feature type="binding site" evidence="8">
    <location>
        <position position="94"/>
    </location>
    <ligand>
        <name>Fe cation</name>
        <dbReference type="ChEBI" id="CHEBI:24875"/>
        <label>2</label>
    </ligand>
</feature>
<dbReference type="GO" id="GO:0005829">
    <property type="term" value="C:cytosol"/>
    <property type="evidence" value="ECO:0007669"/>
    <property type="project" value="TreeGrafter"/>
</dbReference>
<comment type="function">
    <text evidence="9">Iron-storage protein.</text>
</comment>
<evidence type="ECO:0000259" key="10">
    <source>
        <dbReference type="PROSITE" id="PS50905"/>
    </source>
</evidence>
<feature type="binding site" evidence="8">
    <location>
        <position position="128"/>
    </location>
    <ligand>
        <name>Fe cation</name>
        <dbReference type="ChEBI" id="CHEBI:24875"/>
        <label>1</label>
    </ligand>
</feature>
<keyword evidence="3 7" id="KW-0409">Iron storage</keyword>
<dbReference type="Pfam" id="PF00210">
    <property type="entry name" value="Ferritin"/>
    <property type="match status" value="1"/>
</dbReference>
<organism evidence="11 12">
    <name type="scientific">Roseospira marina</name>
    <dbReference type="NCBI Taxonomy" id="140057"/>
    <lineage>
        <taxon>Bacteria</taxon>
        <taxon>Pseudomonadati</taxon>
        <taxon>Pseudomonadota</taxon>
        <taxon>Alphaproteobacteria</taxon>
        <taxon>Rhodospirillales</taxon>
        <taxon>Rhodospirillaceae</taxon>
        <taxon>Roseospira</taxon>
    </lineage>
</organism>
<dbReference type="PROSITE" id="PS50905">
    <property type="entry name" value="FERRITIN_LIKE"/>
    <property type="match status" value="1"/>
</dbReference>
<dbReference type="OrthoDB" id="9800505at2"/>
<dbReference type="InterPro" id="IPR009040">
    <property type="entry name" value="Ferritin-like_diiron"/>
</dbReference>
<dbReference type="FunFam" id="1.20.1260.10:FF:000005">
    <property type="entry name" value="Bacterioferritin"/>
    <property type="match status" value="1"/>
</dbReference>
<keyword evidence="4 9" id="KW-0349">Heme</keyword>
<evidence type="ECO:0000256" key="7">
    <source>
        <dbReference type="PIRNR" id="PIRNR002560"/>
    </source>
</evidence>
<evidence type="ECO:0000256" key="5">
    <source>
        <dbReference type="ARBA" id="ARBA00022723"/>
    </source>
</evidence>
<feature type="binding site" evidence="8">
    <location>
        <position position="50"/>
    </location>
    <ligand>
        <name>Fe cation</name>
        <dbReference type="ChEBI" id="CHEBI:24875"/>
        <label>3</label>
    </ligand>
</feature>
<feature type="binding site" evidence="8">
    <location>
        <position position="18"/>
    </location>
    <ligand>
        <name>Fe cation</name>
        <dbReference type="ChEBI" id="CHEBI:24875"/>
        <label>1</label>
    </ligand>
</feature>
<dbReference type="InterPro" id="IPR009078">
    <property type="entry name" value="Ferritin-like_SF"/>
</dbReference>
<dbReference type="PROSITE" id="PS00549">
    <property type="entry name" value="BACTERIOFERRITIN"/>
    <property type="match status" value="1"/>
</dbReference>
<dbReference type="PIRSF" id="PIRSF002560">
    <property type="entry name" value="Bacterioferritin"/>
    <property type="match status" value="1"/>
</dbReference>
<comment type="cofactor">
    <cofactor evidence="1">
        <name>heme b</name>
        <dbReference type="ChEBI" id="CHEBI:60344"/>
    </cofactor>
</comment>
<evidence type="ECO:0000256" key="4">
    <source>
        <dbReference type="ARBA" id="ARBA00022617"/>
    </source>
</evidence>
<dbReference type="Gene3D" id="1.20.1260.10">
    <property type="match status" value="1"/>
</dbReference>
<dbReference type="GO" id="GO:0004322">
    <property type="term" value="F:ferroxidase activity"/>
    <property type="evidence" value="ECO:0007669"/>
    <property type="project" value="UniProtKB-ARBA"/>
</dbReference>
<evidence type="ECO:0000256" key="2">
    <source>
        <dbReference type="ARBA" id="ARBA00008093"/>
    </source>
</evidence>
<dbReference type="InterPro" id="IPR002024">
    <property type="entry name" value="Bacterioferritin"/>
</dbReference>
<dbReference type="GO" id="GO:0006879">
    <property type="term" value="P:intracellular iron ion homeostasis"/>
    <property type="evidence" value="ECO:0007669"/>
    <property type="project" value="UniProtKB-KW"/>
</dbReference>
<feature type="binding site" evidence="8">
    <location>
        <position position="51"/>
    </location>
    <ligand>
        <name>Fe cation</name>
        <dbReference type="ChEBI" id="CHEBI:24875"/>
        <label>1</label>
    </ligand>
</feature>
<keyword evidence="5 7" id="KW-0479">Metal-binding</keyword>
<proteinExistence type="inferred from homology"/>
<feature type="domain" description="Ferritin-like diiron" evidence="10">
    <location>
        <begin position="1"/>
        <end position="145"/>
    </location>
</feature>
<dbReference type="Proteomes" id="UP000324065">
    <property type="component" value="Unassembled WGS sequence"/>
</dbReference>
<dbReference type="GO" id="GO:0006826">
    <property type="term" value="P:iron ion transport"/>
    <property type="evidence" value="ECO:0007669"/>
    <property type="project" value="InterPro"/>
</dbReference>